<evidence type="ECO:0000313" key="3">
    <source>
        <dbReference type="Proteomes" id="UP000789508"/>
    </source>
</evidence>
<comment type="caution">
    <text evidence="2">The sequence shown here is derived from an EMBL/GenBank/DDBJ whole genome shotgun (WGS) entry which is preliminary data.</text>
</comment>
<protein>
    <submittedName>
        <fullName evidence="2">8377_t:CDS:1</fullName>
    </submittedName>
</protein>
<evidence type="ECO:0000313" key="2">
    <source>
        <dbReference type="EMBL" id="CAG8596992.1"/>
    </source>
</evidence>
<name>A0A9N9GCM6_9GLOM</name>
<accession>A0A9N9GCM6</accession>
<dbReference type="EMBL" id="CAJVPS010003968">
    <property type="protein sequence ID" value="CAG8596992.1"/>
    <property type="molecule type" value="Genomic_DNA"/>
</dbReference>
<reference evidence="2" key="1">
    <citation type="submission" date="2021-06" db="EMBL/GenBank/DDBJ databases">
        <authorList>
            <person name="Kallberg Y."/>
            <person name="Tangrot J."/>
            <person name="Rosling A."/>
        </authorList>
    </citation>
    <scope>NUCLEOTIDE SEQUENCE</scope>
    <source>
        <strain evidence="2">FL130A</strain>
    </source>
</reference>
<organism evidence="2 3">
    <name type="scientific">Ambispora leptoticha</name>
    <dbReference type="NCBI Taxonomy" id="144679"/>
    <lineage>
        <taxon>Eukaryota</taxon>
        <taxon>Fungi</taxon>
        <taxon>Fungi incertae sedis</taxon>
        <taxon>Mucoromycota</taxon>
        <taxon>Glomeromycotina</taxon>
        <taxon>Glomeromycetes</taxon>
        <taxon>Archaeosporales</taxon>
        <taxon>Ambisporaceae</taxon>
        <taxon>Ambispora</taxon>
    </lineage>
</organism>
<proteinExistence type="predicted"/>
<dbReference type="OrthoDB" id="2429039at2759"/>
<dbReference type="Proteomes" id="UP000789508">
    <property type="component" value="Unassembled WGS sequence"/>
</dbReference>
<keyword evidence="3" id="KW-1185">Reference proteome</keyword>
<sequence length="236" mass="27672">MSDVDVDNGRKNHLQELKDTDKIRFSWNELKTLMDARNKFKEQTDWRREAECTIDNVKDKLKYQLSESDFDVLAGEKAGIRRLSKDASIKNVCADFVRRRNEFQEACRFVVAENMTIVHDHWVERENDREWIARDITECLMQLIKTNSFHRISRGSENTLVEVVARLIDVSIYQLPINRINSEVEVTRNERQSVASKNRKAKQKNGARGNRPDFMIQAFLGQKWNEIVQSPAKRMA</sequence>
<feature type="non-terminal residue" evidence="2">
    <location>
        <position position="236"/>
    </location>
</feature>
<gene>
    <name evidence="2" type="ORF">ALEPTO_LOCUS7963</name>
</gene>
<feature type="region of interest" description="Disordered" evidence="1">
    <location>
        <begin position="191"/>
        <end position="210"/>
    </location>
</feature>
<dbReference type="AlphaFoldDB" id="A0A9N9GCM6"/>
<evidence type="ECO:0000256" key="1">
    <source>
        <dbReference type="SAM" id="MobiDB-lite"/>
    </source>
</evidence>